<reference evidence="2" key="2">
    <citation type="submission" date="2020-05" db="UniProtKB">
        <authorList>
            <consortium name="EnsemblMetazoa"/>
        </authorList>
    </citation>
    <scope>IDENTIFICATION</scope>
</reference>
<sequence>MDQSLKHAEAVRSDMRSCIRLHSGGPKADRHSSRRTNTVSLALRACKIVWRLHQTRAVLHFATRRLESVELEVVKRQAKLKAARGGKLLTMSRCLARKD</sequence>
<dbReference type="EnsemblMetazoa" id="ASIC008958-RA">
    <property type="protein sequence ID" value="ASIC008958-PA"/>
    <property type="gene ID" value="ASIC008958"/>
</dbReference>
<dbReference type="VEuPathDB" id="VectorBase:ASIC008958"/>
<organism evidence="1">
    <name type="scientific">Anopheles sinensis</name>
    <name type="common">Mosquito</name>
    <dbReference type="NCBI Taxonomy" id="74873"/>
    <lineage>
        <taxon>Eukaryota</taxon>
        <taxon>Metazoa</taxon>
        <taxon>Ecdysozoa</taxon>
        <taxon>Arthropoda</taxon>
        <taxon>Hexapoda</taxon>
        <taxon>Insecta</taxon>
        <taxon>Pterygota</taxon>
        <taxon>Neoptera</taxon>
        <taxon>Endopterygota</taxon>
        <taxon>Diptera</taxon>
        <taxon>Nematocera</taxon>
        <taxon>Culicoidea</taxon>
        <taxon>Culicidae</taxon>
        <taxon>Anophelinae</taxon>
        <taxon>Anopheles</taxon>
    </lineage>
</organism>
<accession>A0A084VTT2</accession>
<dbReference type="Proteomes" id="UP000030765">
    <property type="component" value="Unassembled WGS sequence"/>
</dbReference>
<proteinExistence type="predicted"/>
<evidence type="ECO:0000313" key="2">
    <source>
        <dbReference type="EnsemblMetazoa" id="ASIC008958-PA"/>
    </source>
</evidence>
<reference evidence="1 3" key="1">
    <citation type="journal article" date="2014" name="BMC Genomics">
        <title>Genome sequence of Anopheles sinensis provides insight into genetics basis of mosquito competence for malaria parasites.</title>
        <authorList>
            <person name="Zhou D."/>
            <person name="Zhang D."/>
            <person name="Ding G."/>
            <person name="Shi L."/>
            <person name="Hou Q."/>
            <person name="Ye Y."/>
            <person name="Xu Y."/>
            <person name="Zhou H."/>
            <person name="Xiong C."/>
            <person name="Li S."/>
            <person name="Yu J."/>
            <person name="Hong S."/>
            <person name="Yu X."/>
            <person name="Zou P."/>
            <person name="Chen C."/>
            <person name="Chang X."/>
            <person name="Wang W."/>
            <person name="Lv Y."/>
            <person name="Sun Y."/>
            <person name="Ma L."/>
            <person name="Shen B."/>
            <person name="Zhu C."/>
        </authorList>
    </citation>
    <scope>NUCLEOTIDE SEQUENCE [LARGE SCALE GENOMIC DNA]</scope>
</reference>
<protein>
    <submittedName>
        <fullName evidence="1 2">Uncharacterized protein</fullName>
    </submittedName>
</protein>
<dbReference type="EMBL" id="KE525091">
    <property type="protein sequence ID" value="KFB41376.1"/>
    <property type="molecule type" value="Genomic_DNA"/>
</dbReference>
<dbReference type="EMBL" id="ATLV01016472">
    <property type="status" value="NOT_ANNOTATED_CDS"/>
    <property type="molecule type" value="Genomic_DNA"/>
</dbReference>
<keyword evidence="3" id="KW-1185">Reference proteome</keyword>
<name>A0A084VTT2_ANOSI</name>
<dbReference type="AlphaFoldDB" id="A0A084VTT2"/>
<evidence type="ECO:0000313" key="3">
    <source>
        <dbReference type="Proteomes" id="UP000030765"/>
    </source>
</evidence>
<gene>
    <name evidence="1" type="ORF">ZHAS_00008958</name>
</gene>
<evidence type="ECO:0000313" key="1">
    <source>
        <dbReference type="EMBL" id="KFB41376.1"/>
    </source>
</evidence>